<dbReference type="Proteomes" id="UP000692954">
    <property type="component" value="Unassembled WGS sequence"/>
</dbReference>
<evidence type="ECO:0000313" key="3">
    <source>
        <dbReference type="Proteomes" id="UP000692954"/>
    </source>
</evidence>
<gene>
    <name evidence="2" type="ORF">PSON_ATCC_30995.1.T0990153</name>
</gene>
<dbReference type="OrthoDB" id="290443at2759"/>
<evidence type="ECO:0000313" key="2">
    <source>
        <dbReference type="EMBL" id="CAD8111977.1"/>
    </source>
</evidence>
<feature type="coiled-coil region" evidence="1">
    <location>
        <begin position="2073"/>
        <end position="2100"/>
    </location>
</feature>
<keyword evidence="3" id="KW-1185">Reference proteome</keyword>
<accession>A0A8S1QA67</accession>
<name>A0A8S1QA67_9CILI</name>
<sequence length="4570" mass="541375">MSQIDPGYFEKQKEGLNNFLQNNKNNHELFSERNIYDMRDKLVRIQEECNTERSRDPNHQNLQNHQKWFIENSLNFLVYVLIHVEPQTCRNVKFNIRASTIELLQKKILLQHMTQQVVDQLTIVLEKDNENNAATAIRIMNDLLKNNQQQPHQFQRSNSIFTDALLLKLYNLFEQRIEFLVKFNNELKKSQYKKLLGDNQINPFNDQSYVLQYENDDKRDKEIRLNIHSLSFVTNIPPFFIYTIFLLDSIVKEETKTQMREVLKRALKTMNQVINETNFQDLLQKVPRNIVQELYNAYSKFLQLLALTIKRDESQVQNQSKIIKDLSDTIKLDQVVATIIKTLKYCPIDIINIRIDISNRLKQAMTQKRDPILTNEMQDKINEINANVIELIDEETIVGKNLKMPPFQKTSLYQNWLDIVKHVVLNYLPKYDQTSQQIINLTNLDKMQVDFINNQTYIEKIFNTIFKVLFDSSLQLPIHEKALELIKIFLDQFSKQPSYFIDKNLLQFYIDQPSQQQNESILKEVTTHSPKYKLLDRLFSVIGMKLKQIRKQIQQIKEMLIRTQRWGHSKKTTPQTNIASIPCNTQALNENYISKLEQYILESDIDIEQNIITQQDQTATQVYIYDDEEEYQVNSISISTYSQYVEFAKDLKSKIFDQLNEILQKLLLFVTNTYKEIVNKQKSRTNYNIPQRATPLIQATNENKPYLNNLQCHYMSKIMKNGLMIFDELHDHQRNHFEILDYKKKTIFQFMQFFIQFQDPINFKNIFEPNSKLLLKISVNLIKTCPESHCLPQLLQDPLQILNPQTDSQNPHKQSIKFYIEFLLNLYLKELQTTPELPSKFGYCRGGKWIKNQIQQKDQDEYISLIQKLLRIPIRLFPRVKCQQNDEPIVKPFVKQLILFFIKKSHETYYPIDFLGLLLSLVKRIQYNDQGEGLSKYFQQLCEKYDRNDKQQMINRQQYEFYHRLNLSGVNIVLNMFELFQTGIVEIQDIVAEIIANLPLSKTIQINLAKQYPVFAQCLFRALHNISTVDNQVIQKTLMILENIVTNLSMEEMKEFFGDLLQPFIEKLLTFPSEYKMADIYSKQVNLFLDPSFKSLKILSKLGSLVRKSEWPIEVKRNHADNPFKRNQYLEIQIEGLQSSLKINLTETVRCAVDILQKVLEQQLATYLFKQSSIQHSYSIVKQVLLGYYQMPIQFDHDLYNYQIPQGMALEMYLKSRQCEQDQLIYQDEELISAVTKVFIGLSNFHNIIQTMTAATFHKIKEDVENVVTTLSEMFFIQLADDHCNMISKINTTKPDINSLYAMTEQIVQNYLIEKPQSIKWISYLFRGLNKRYMLTAEENMNFKDFYVQQHEFIWNKLLMGNCLQKYKKITEKHMQNHQNQKWPYDVYYYVIIKLFEEFVYEKFGKQTQLQKEDDRRRKIMIVQSYGGTMIPSEGLNCRSISIELLTEIQNLLPKFEDYYTSTQIIGLPYIPDQRIIECSFILLKQLPETIRVISQELSKKLLNQTLNQLIKNLNYLDNSKFENSHQSMHLLQEKLRCLIKIVTQNFFTYKKSLLQICIDLFDTVITDYFKENAGQLFYMNLGDEMIQNHEDKIEAIPLDNLNGNGPTFWVNIEFSEIFVSPYSQNTVLKELVIIINKLCEEQKMSDIIAQNYANGYRIFAYLLRKYGLYKQNQYHLFKMVTLNQEPHLESSIEEYIKRSYKIIQQNEDQYSRHSKLILNGDESQLTQINVSHALDDLDFKINIEDIDFEIKWQSYMIVAVFGFLKQLATVNYIFTIQRYLQKSIDKNILMKPSILSMKYKTVEILYEGLLRVEQSIRQSSYKYLQELLQQEGLQNDKTYFENEDRLKKVMKPLLTCVQSEIFHYVPSFLKSLKLILKIFSKVFHRTLSDKLQAHLQKIVLDNFQQLQNTNQMCTTLEWSFSQQQQQQQSQESLNFQMGIISGLLKLFQHLTSQLTNPANGPLNYNIVQKIIQDTNTLRRNYIFKISEQQLNQSIDKPLVKFLNTLAANHFDVFQSPFSVAQIVQFQKHLENVNQLLQNQGSIKNLQEQLTERLQYIKTIRQLISEPTAYPIREKLCREKTQLSQRMERFNKIIEELSSSLEKGLLNNQTQPTSEQLQCFHQSYIQKVINVISEIKIEIVQFGYQLCKRNPSCLKRNTQILDNCILNNIKDYIERQKINNQNRSMFNNPLQFAYNQLTLSNQQINSLLNRYCSMLKQYITQNQDSKSAIQGMLKLILYSSQDKVKRWVIDVAKNQSIQLRQRIIEIWMDNFKYVEDESTNQVQMTIGYYVIYPILYYSNQRKDLAQISQLQLFQKIKEINDDLVRQYSKILSDIEHNAPMNFTYKLINGLTSKLSDVNHYYKSTIIDMLQISSYLICFQEQLLPQDLKMFYLSFGYDMINKSDKLVAFYANLYFSKYLKKNQLIQNDPQSVNKRIVKIYTRAIKQLDESGQSEQELYSLCKKIISVVLPSLDEVDIHDQRDWIQATSQLLKQEQSLDQESAQKVSRFWSMFVKNHKIFQKHHEAFTIHIINSMQQIGFYNQNQNTAALLTPNYQNYRRIALDMAFLQVEWKTKLIKAEIVQKSQKFKESFYQSEPQHHDEALSSEIYQSFFIKQSLKAYSIEDSELSKRALYLLKKILIIAPLTNQKMNMETLKKNVVNHLNQIIEITQANQNQRVIQQQPTAMSYFRYFMIVLHILMIIAEFQQPQKIPQLFQPYLDIIFNLNQLQDQLQQQIAPRQNAARMPPAQIRPINQQQRIPCQQIPNDRKQQHLNTLTQDYAPLVFSIYSIFQKLLKVAKEQQNEQSESFQNTLSIWVKENIQAHPQFKKNNQPTTTQYMGSRINNQIVKVNILSIFLMKLFFNHDIYYAKPLLPALKRIAEMLIDYLKSKDKGDQYLENLQKYVIPKRQFNLRESNNQDGNTYKQYTNADLTQYIADFNKMSDDFPFGIKKSDEMLYFPEDFPDNQKIKFHLHRSALQKTIKMIAYNFDEIKDQGEQLEFLQVLIFIIESVADYEIKLECISIMRLLFINGISNKEGYLIAISNYLSPIRSQQVRSELQMMEENQLFKSSKMSYEVQLNFFFDLNRLQNLFDKKIDQRSSDSYDNNHGKVQDLKVLKLYFMFLCELLLVYPFKKQQGSINSGFYVLKSIFDKRNSSLKEFRRILQVISKLSTCLDYQQFFYKMILDIYGYTYDRFLQFLLGDQTIKQQDQPLQTEGEEIMLMAIKYLILGRGSFKQPTQFQLQQPNKITVQLVPESEDSNMREQVLNKYLSIYYRKKQWLKLYNSCIKLVTSEYLPSIVIYNLSFIPIQDQAQQPLRECIIPSAAIELMGTAANVSSRLLRPIFNQIITNDVKTITQLTEYLQQQSLSYGTLTTISNYLVQDILNQIKNIHQVLDNQQMQLNFNNLITCLRQKNQLPLAQFLLEQIFQYLSADSEYYSLLYEDIIVQLQGVYSDLWNKQGLLGCKSLTATQPWVKQLILINQLREPAQSYQLILNNQEYVDQFWYLLEQDTHEAYGIQKEYDSQIIHHLFTESLQQLNQWNTLKQVDLSKVQSVQNKIIIGFRERQRESTDQGWKELNILSEIKQNVHQNDIYCYNQAYFKLLDFVTEESQQNQHVRNNNHVLQSIEQNLKYAQIINCYNFIKTLPKLSQSYDQMMSSPQLWGFKFLNFVSQFQLYTELEESLKQYTNSTPSYPNQQQTAYENLLDQIFNGYQSSLFCKKYLFERQPTNTDQQEFIFDIISQRMIQLQMCLQRFNTQLSQFINGQQQLTTNNTLDLKSFQLSMLDYKTLLFPIRYYQQNGISELFDEQTILKEVPKPLQVFAAKLYQLERIKFKTMKIQDIDQNNQQLTDILNYLNIQQFSTYSSEELKSYMISKIRRLKMINQCYKFLRLDQQQFEQSNNINNYMQTEEPKLEQMVSQTNQYFIQNQINYQKFWKEAQKVYQLAHKKYSNNIKFAQNYIQVTSISIQYKPQKFPINGMYMFHILNVTNPTDSIVIDAFSQVIPLIPMHLLQRFLIQFISTFLRTPSDQVKNDCLEAINKLCKYNPLNNLQIIQYMKSLGLITDDRTLQFVDHFQNSSKLSNKIANIYSLSYLFHNKYDSSIWDTLEELIYLCGKVLDQKYFEQNSVNINEICLQIVNLIQKYYQTKEYLKQFLPVNDLQKWIQIDQLKAITSIYIASLKLIYGKLFGLQINQQEEFSQQLSHALNSLIPKQIQITQLYELNDEFQMNQIPMLGQEGQLKRNQSFENVYIKSIFPTVNIMFQRRKRLIRQIALLGNDEKKYFFLLKTKKVETKRVIQNILDEHITFQFLKITNLFNQNYKETKIRNIKHFQTEKYLLENEKQIYQIEAYQEETYNLSNISDLIVSLNYQNSSNKDSKVSVPYYMEKSENYIQKQDLSNYIQKFTKTIDTFVYLRKVIVTNIGVQYALSFTVGNSQSPKQLENLQLNLSNGNFFQKKQIFKVIDQKLILYDPFAIRYSRNIEYLIGEVNLNGYLIPTFTATIIGILNQDLEEYLNVLFWQLGCKDQVDQFIQKLKDIVYSNGMIDSKCDRLIAISKSLLGGEEKVKQWVKRWF</sequence>
<reference evidence="2" key="1">
    <citation type="submission" date="2021-01" db="EMBL/GenBank/DDBJ databases">
        <authorList>
            <consortium name="Genoscope - CEA"/>
            <person name="William W."/>
        </authorList>
    </citation>
    <scope>NUCLEOTIDE SEQUENCE</scope>
</reference>
<keyword evidence="1" id="KW-0175">Coiled coil</keyword>
<comment type="caution">
    <text evidence="2">The sequence shown here is derived from an EMBL/GenBank/DDBJ whole genome shotgun (WGS) entry which is preliminary data.</text>
</comment>
<protein>
    <submittedName>
        <fullName evidence="2">Uncharacterized protein</fullName>
    </submittedName>
</protein>
<proteinExistence type="predicted"/>
<dbReference type="EMBL" id="CAJJDN010000099">
    <property type="protein sequence ID" value="CAD8111977.1"/>
    <property type="molecule type" value="Genomic_DNA"/>
</dbReference>
<evidence type="ECO:0000256" key="1">
    <source>
        <dbReference type="SAM" id="Coils"/>
    </source>
</evidence>
<organism evidence="2 3">
    <name type="scientific">Paramecium sonneborni</name>
    <dbReference type="NCBI Taxonomy" id="65129"/>
    <lineage>
        <taxon>Eukaryota</taxon>
        <taxon>Sar</taxon>
        <taxon>Alveolata</taxon>
        <taxon>Ciliophora</taxon>
        <taxon>Intramacronucleata</taxon>
        <taxon>Oligohymenophorea</taxon>
        <taxon>Peniculida</taxon>
        <taxon>Parameciidae</taxon>
        <taxon>Paramecium</taxon>
    </lineage>
</organism>